<evidence type="ECO:0000259" key="2">
    <source>
        <dbReference type="Pfam" id="PF00780"/>
    </source>
</evidence>
<dbReference type="Pfam" id="PF00780">
    <property type="entry name" value="CNH"/>
    <property type="match status" value="1"/>
</dbReference>
<evidence type="ECO:0000256" key="1">
    <source>
        <dbReference type="SAM" id="Phobius"/>
    </source>
</evidence>
<keyword evidence="1" id="KW-0812">Transmembrane</keyword>
<sequence>MTREKTSYIVVLGFPILVQMISIGSDTSLSLIRHISQSIFVNGIRCHRRMDIVKGNAQFIGPTHQQIKTKLFSIKARRFPIVSTIAPATFTENTTVSRRKPTSVSSISFTQIKRNASTFNHSVDISIKRRALTISHVANPQYTFKLGFSYQTQKVNWQTRIRQASWKKYFMHSLLCTCDFSYSNQSFIVFGTSSGAYMMPIEGIKVRYFISGKNAKQLGVIGDELIVPMSDILLAYRLKVIVNACECISNLLDYSAIKQSYVVCFEIGTVHKQSAIVLASGSPSQEAKLHVSLKRIKLDSVIHQLVICYPSIVAFCSPVIEIRHIETGEVVEAISGESIRYISNTSWFVLFSMSPSKEVIQLYRLQKNAL</sequence>
<evidence type="ECO:0000313" key="4">
    <source>
        <dbReference type="Proteomes" id="UP000242381"/>
    </source>
</evidence>
<keyword evidence="1" id="KW-0472">Membrane</keyword>
<accession>A0A1X0RK62</accession>
<dbReference type="AlphaFoldDB" id="A0A1X0RK62"/>
<gene>
    <name evidence="3" type="ORF">BCV71DRAFT_294879</name>
</gene>
<dbReference type="EMBL" id="KV921707">
    <property type="protein sequence ID" value="ORE12321.1"/>
    <property type="molecule type" value="Genomic_DNA"/>
</dbReference>
<evidence type="ECO:0000313" key="3">
    <source>
        <dbReference type="EMBL" id="ORE12321.1"/>
    </source>
</evidence>
<dbReference type="Proteomes" id="UP000242381">
    <property type="component" value="Unassembled WGS sequence"/>
</dbReference>
<keyword evidence="1" id="KW-1133">Transmembrane helix</keyword>
<feature type="domain" description="CNH" evidence="2">
    <location>
        <begin position="294"/>
        <end position="343"/>
    </location>
</feature>
<organism evidence="3 4">
    <name type="scientific">Rhizopus microsporus</name>
    <dbReference type="NCBI Taxonomy" id="58291"/>
    <lineage>
        <taxon>Eukaryota</taxon>
        <taxon>Fungi</taxon>
        <taxon>Fungi incertae sedis</taxon>
        <taxon>Mucoromycota</taxon>
        <taxon>Mucoromycotina</taxon>
        <taxon>Mucoromycetes</taxon>
        <taxon>Mucorales</taxon>
        <taxon>Mucorineae</taxon>
        <taxon>Rhizopodaceae</taxon>
        <taxon>Rhizopus</taxon>
    </lineage>
</organism>
<feature type="transmembrane region" description="Helical" evidence="1">
    <location>
        <begin position="7"/>
        <end position="25"/>
    </location>
</feature>
<dbReference type="InterPro" id="IPR001180">
    <property type="entry name" value="CNH_dom"/>
</dbReference>
<protein>
    <recommendedName>
        <fullName evidence="2">CNH domain-containing protein</fullName>
    </recommendedName>
</protein>
<reference evidence="3 4" key="1">
    <citation type="journal article" date="2016" name="Proc. Natl. Acad. Sci. U.S.A.">
        <title>Lipid metabolic changes in an early divergent fungus govern the establishment of a mutualistic symbiosis with endobacteria.</title>
        <authorList>
            <person name="Lastovetsky O.A."/>
            <person name="Gaspar M.L."/>
            <person name="Mondo S.J."/>
            <person name="LaButti K.M."/>
            <person name="Sandor L."/>
            <person name="Grigoriev I.V."/>
            <person name="Henry S.A."/>
            <person name="Pawlowska T.E."/>
        </authorList>
    </citation>
    <scope>NUCLEOTIDE SEQUENCE [LARGE SCALE GENOMIC DNA]</scope>
    <source>
        <strain evidence="3 4">ATCC 11559</strain>
    </source>
</reference>
<proteinExistence type="predicted"/>
<name>A0A1X0RK62_RHIZD</name>